<accession>A0ABQ8EXV6</accession>
<dbReference type="InterPro" id="IPR011992">
    <property type="entry name" value="EF-hand-dom_pair"/>
</dbReference>
<dbReference type="PROSITE" id="PS00018">
    <property type="entry name" value="EF_HAND_1"/>
    <property type="match status" value="1"/>
</dbReference>
<dbReference type="Gene3D" id="1.10.238.10">
    <property type="entry name" value="EF-hand"/>
    <property type="match status" value="1"/>
</dbReference>
<dbReference type="Gene3D" id="1.10.238.220">
    <property type="match status" value="1"/>
</dbReference>
<dbReference type="Pfam" id="PF13499">
    <property type="entry name" value="EF-hand_7"/>
    <property type="match status" value="1"/>
</dbReference>
<evidence type="ECO:0000313" key="5">
    <source>
        <dbReference type="Proteomes" id="UP001648503"/>
    </source>
</evidence>
<evidence type="ECO:0000259" key="3">
    <source>
        <dbReference type="PROSITE" id="PS50222"/>
    </source>
</evidence>
<proteinExistence type="predicted"/>
<dbReference type="InterPro" id="IPR018247">
    <property type="entry name" value="EF_Hand_1_Ca_BS"/>
</dbReference>
<dbReference type="PROSITE" id="PS50222">
    <property type="entry name" value="EF_HAND_2"/>
    <property type="match status" value="1"/>
</dbReference>
<keyword evidence="5" id="KW-1185">Reference proteome</keyword>
<dbReference type="InterPro" id="IPR041534">
    <property type="entry name" value="EF-hand_13"/>
</dbReference>
<reference evidence="4 5" key="1">
    <citation type="submission" date="2021-02" db="EMBL/GenBank/DDBJ databases">
        <title>Variation within the Batrachochytrium salamandrivorans European outbreak.</title>
        <authorList>
            <person name="Kelly M."/>
            <person name="Pasmans F."/>
            <person name="Shea T.P."/>
            <person name="Munoz J.F."/>
            <person name="Carranza S."/>
            <person name="Cuomo C.A."/>
            <person name="Martel A."/>
        </authorList>
    </citation>
    <scope>NUCLEOTIDE SEQUENCE [LARGE SCALE GENOMIC DNA]</scope>
    <source>
        <strain evidence="4 5">AMFP18/2</strain>
    </source>
</reference>
<dbReference type="Proteomes" id="UP001648503">
    <property type="component" value="Unassembled WGS sequence"/>
</dbReference>
<dbReference type="PANTHER" id="PTHR14095:SF0">
    <property type="entry name" value="MIP22305P"/>
    <property type="match status" value="1"/>
</dbReference>
<feature type="domain" description="EF-hand" evidence="3">
    <location>
        <begin position="484"/>
        <end position="519"/>
    </location>
</feature>
<dbReference type="SUPFAM" id="SSF47473">
    <property type="entry name" value="EF-hand"/>
    <property type="match status" value="1"/>
</dbReference>
<dbReference type="InterPro" id="IPR002048">
    <property type="entry name" value="EF_hand_dom"/>
</dbReference>
<name>A0ABQ8EXV6_9FUNG</name>
<keyword evidence="2" id="KW-0106">Calcium</keyword>
<dbReference type="Pfam" id="PF17958">
    <property type="entry name" value="EF-hand_13"/>
    <property type="match status" value="1"/>
</dbReference>
<evidence type="ECO:0000256" key="1">
    <source>
        <dbReference type="ARBA" id="ARBA00022723"/>
    </source>
</evidence>
<organism evidence="4 5">
    <name type="scientific">Batrachochytrium salamandrivorans</name>
    <dbReference type="NCBI Taxonomy" id="1357716"/>
    <lineage>
        <taxon>Eukaryota</taxon>
        <taxon>Fungi</taxon>
        <taxon>Fungi incertae sedis</taxon>
        <taxon>Chytridiomycota</taxon>
        <taxon>Chytridiomycota incertae sedis</taxon>
        <taxon>Chytridiomycetes</taxon>
        <taxon>Rhizophydiales</taxon>
        <taxon>Rhizophydiales incertae sedis</taxon>
        <taxon>Batrachochytrium</taxon>
    </lineage>
</organism>
<sequence length="825" mass="93251">MTIKYPFGHHASQTAAAATHPTIASTLSSAPSYIPFGLPICHPTAFSEEIPDTLMLVNPPTQDTVALGHPGRFSQPMSIPVLTKSQSSMFLEESDLQCQPNIISSSSSATLCNVDKEGCSTQSSVDFTDKCKDLPVRYSNSSKICKDILIATSYLPRDTSGSRRRLAAFHRQIQKQDLQNALLGKNTHRIPVPISCAAHTTYSQRLYQKFLAESPDPSLVSLYHVIHSDYTATTLNLHLLGVILYSYEIPELFQRQLFARCCELETEIYSKYPDTTHTSSTYKGETVSWSSIAHLWRITSWDKLDSNKRCFTLLKPLNREYLLQSDFEIAIADIIRGLPTFGFLISSQSFISRYAETVATRLFLDTPSGASHHMTFKEFSKLNFCSQIKQLRKCTTCLEPNVPKAFSYKDFYVIYRKFWELDVDHDMLICRADIQRFDNCTLSPLIVKRIFEWNQLRGLKKDPQNSVMGFREFVVFILFVTEKTTNAALLYWFRCLDTDNDGVLSFMELESFWQSQLRRVREQYSVMNFLSIVSDVLGLGKRTHVLLSDLKRNRDGAGIFLDLVFDSQRRLEFLRRTSDVNFRKRDEVWADIPVVVDTPNKSDFLGMPTETRWVKLLGWEKYSERCYRELMQLDLGNTHRDTKPEIITSITPLSTSTLASDRLKLAQLNLICNEVDQHDANAGLETQKDNTDTPKPSINGSCVLFRKDATENTSNDIVDIIDRTAAATPKHRYRIPMLETVSTEAVTHLLTPQHTMVASHEKTPQGMPASTTGTSASMTKLTMCVASFSIPSHTHTTEAIAGLSMPTNIAPVEHAMPLDAKTCVS</sequence>
<dbReference type="EMBL" id="JAFCIX010000500">
    <property type="protein sequence ID" value="KAH6588579.1"/>
    <property type="molecule type" value="Genomic_DNA"/>
</dbReference>
<evidence type="ECO:0000313" key="4">
    <source>
        <dbReference type="EMBL" id="KAH6588579.1"/>
    </source>
</evidence>
<comment type="caution">
    <text evidence="4">The sequence shown here is derived from an EMBL/GenBank/DDBJ whole genome shotgun (WGS) entry which is preliminary data.</text>
</comment>
<evidence type="ECO:0000256" key="2">
    <source>
        <dbReference type="ARBA" id="ARBA00022837"/>
    </source>
</evidence>
<keyword evidence="1" id="KW-0479">Metal-binding</keyword>
<dbReference type="PANTHER" id="PTHR14095">
    <property type="entry name" value="PHOSPHATASE 2A REGULATORY SUBUNIT-RELATED"/>
    <property type="match status" value="1"/>
</dbReference>
<gene>
    <name evidence="4" type="ORF">BASA50_010649</name>
</gene>
<protein>
    <recommendedName>
        <fullName evidence="3">EF-hand domain-containing protein</fullName>
    </recommendedName>
</protein>